<dbReference type="Proteomes" id="UP000294829">
    <property type="component" value="Unassembled WGS sequence"/>
</dbReference>
<evidence type="ECO:0000313" key="2">
    <source>
        <dbReference type="Proteomes" id="UP000294829"/>
    </source>
</evidence>
<dbReference type="InterPro" id="IPR036374">
    <property type="entry name" value="OxRdtase_Mopterin-bd_sf"/>
</dbReference>
<dbReference type="Gene3D" id="3.90.420.10">
    <property type="entry name" value="Oxidoreductase, molybdopterin-binding domain"/>
    <property type="match status" value="1"/>
</dbReference>
<sequence>MNKRRFLTSIAGLVAASRINTADALNKAPEAGQTVLTVVGAIDHVNREKLNPVTDQLMHKFAIGFERAHTFSLAELLTLPAQTIKPTMEYDQRAHQLTGPRLLDVLAAAGAQLSDTTRIVFHGIDGYSPEVTWAQAKKYNYIVATHLDGKLLAIGGFGPLFAIYDADRIAELAAKPLNQRFFACPWGLYCIEVLNS</sequence>
<gene>
    <name evidence="1" type="ORF">E2I14_08570</name>
</gene>
<organism evidence="1 2">
    <name type="scientific">Sapientia aquatica</name>
    <dbReference type="NCBI Taxonomy" id="1549640"/>
    <lineage>
        <taxon>Bacteria</taxon>
        <taxon>Pseudomonadati</taxon>
        <taxon>Pseudomonadota</taxon>
        <taxon>Betaproteobacteria</taxon>
        <taxon>Burkholderiales</taxon>
        <taxon>Oxalobacteraceae</taxon>
        <taxon>Sapientia</taxon>
    </lineage>
</organism>
<dbReference type="OrthoDB" id="8685546at2"/>
<name>A0A4R5W4J7_9BURK</name>
<evidence type="ECO:0000313" key="1">
    <source>
        <dbReference type="EMBL" id="TDK66509.1"/>
    </source>
</evidence>
<reference evidence="1 2" key="1">
    <citation type="submission" date="2019-03" db="EMBL/GenBank/DDBJ databases">
        <title>Sapientia aquatica gen. nov., sp. nov., isolated from a crater lake.</title>
        <authorList>
            <person name="Felfoldi T."/>
            <person name="Szabo A."/>
            <person name="Toth E."/>
            <person name="Schumann P."/>
            <person name="Keki Z."/>
            <person name="Marialigeti K."/>
            <person name="Mathe I."/>
        </authorList>
    </citation>
    <scope>NUCLEOTIDE SEQUENCE [LARGE SCALE GENOMIC DNA]</scope>
    <source>
        <strain evidence="1 2">SA-152</strain>
    </source>
</reference>
<dbReference type="AlphaFoldDB" id="A0A4R5W4J7"/>
<keyword evidence="2" id="KW-1185">Reference proteome</keyword>
<comment type="caution">
    <text evidence="1">The sequence shown here is derived from an EMBL/GenBank/DDBJ whole genome shotgun (WGS) entry which is preliminary data.</text>
</comment>
<dbReference type="RefSeq" id="WP_133327463.1">
    <property type="nucleotide sequence ID" value="NZ_SMYL01000003.1"/>
</dbReference>
<dbReference type="EMBL" id="SMYL01000003">
    <property type="protein sequence ID" value="TDK66509.1"/>
    <property type="molecule type" value="Genomic_DNA"/>
</dbReference>
<proteinExistence type="predicted"/>
<accession>A0A4R5W4J7</accession>
<dbReference type="SUPFAM" id="SSF56524">
    <property type="entry name" value="Oxidoreductase molybdopterin-binding domain"/>
    <property type="match status" value="1"/>
</dbReference>
<protein>
    <submittedName>
        <fullName evidence="1">Molybdopterin-dependent oxidoreductase</fullName>
    </submittedName>
</protein>